<feature type="transmembrane region" description="Helical" evidence="1">
    <location>
        <begin position="296"/>
        <end position="326"/>
    </location>
</feature>
<gene>
    <name evidence="2" type="ORF">WMO66_10145</name>
</gene>
<dbReference type="Pfam" id="PF09852">
    <property type="entry name" value="DUF2079"/>
    <property type="match status" value="1"/>
</dbReference>
<evidence type="ECO:0000256" key="1">
    <source>
        <dbReference type="SAM" id="Phobius"/>
    </source>
</evidence>
<reference evidence="2 3" key="1">
    <citation type="submission" date="2024-03" db="EMBL/GenBank/DDBJ databases">
        <title>Human intestinal bacterial collection.</title>
        <authorList>
            <person name="Pauvert C."/>
            <person name="Hitch T.C.A."/>
            <person name="Clavel T."/>
        </authorList>
    </citation>
    <scope>NUCLEOTIDE SEQUENCE [LARGE SCALE GENOMIC DNA]</scope>
    <source>
        <strain evidence="2 3">CLA-AA-H192</strain>
    </source>
</reference>
<feature type="transmembrane region" description="Helical" evidence="1">
    <location>
        <begin position="48"/>
        <end position="68"/>
    </location>
</feature>
<feature type="transmembrane region" description="Helical" evidence="1">
    <location>
        <begin position="88"/>
        <end position="117"/>
    </location>
</feature>
<evidence type="ECO:0000313" key="2">
    <source>
        <dbReference type="EMBL" id="MEQ2511598.1"/>
    </source>
</evidence>
<dbReference type="InterPro" id="IPR018650">
    <property type="entry name" value="STSV1_Orf64"/>
</dbReference>
<protein>
    <submittedName>
        <fullName evidence="2">DUF2079 domain-containing protein</fullName>
    </submittedName>
</protein>
<dbReference type="RefSeq" id="WP_349136313.1">
    <property type="nucleotide sequence ID" value="NZ_JBBMFF010000240.1"/>
</dbReference>
<comment type="caution">
    <text evidence="2">The sequence shown here is derived from an EMBL/GenBank/DDBJ whole genome shotgun (WGS) entry which is preliminary data.</text>
</comment>
<organism evidence="2 3">
    <name type="scientific">Faecousia intestinalis</name>
    <dbReference type="NCBI Taxonomy" id="3133167"/>
    <lineage>
        <taxon>Bacteria</taxon>
        <taxon>Bacillati</taxon>
        <taxon>Bacillota</taxon>
        <taxon>Clostridia</taxon>
        <taxon>Eubacteriales</taxon>
        <taxon>Oscillospiraceae</taxon>
        <taxon>Faecousia</taxon>
    </lineage>
</organism>
<feature type="transmembrane region" description="Helical" evidence="1">
    <location>
        <begin position="408"/>
        <end position="424"/>
    </location>
</feature>
<feature type="transmembrane region" description="Helical" evidence="1">
    <location>
        <begin position="247"/>
        <end position="266"/>
    </location>
</feature>
<keyword evidence="1" id="KW-0812">Transmembrane</keyword>
<name>A0ABV1G861_9FIRM</name>
<feature type="transmembrane region" description="Helical" evidence="1">
    <location>
        <begin position="137"/>
        <end position="159"/>
    </location>
</feature>
<feature type="transmembrane region" description="Helical" evidence="1">
    <location>
        <begin position="196"/>
        <end position="216"/>
    </location>
</feature>
<feature type="transmembrane region" description="Helical" evidence="1">
    <location>
        <begin position="338"/>
        <end position="363"/>
    </location>
</feature>
<dbReference type="EMBL" id="JBBMFF010000240">
    <property type="protein sequence ID" value="MEQ2511598.1"/>
    <property type="molecule type" value="Genomic_DNA"/>
</dbReference>
<feature type="transmembrane region" description="Helical" evidence="1">
    <location>
        <begin position="222"/>
        <end position="240"/>
    </location>
</feature>
<dbReference type="Proteomes" id="UP001491552">
    <property type="component" value="Unassembled WGS sequence"/>
</dbReference>
<evidence type="ECO:0000313" key="3">
    <source>
        <dbReference type="Proteomes" id="UP001491552"/>
    </source>
</evidence>
<proteinExistence type="predicted"/>
<feature type="transmembrane region" description="Helical" evidence="1">
    <location>
        <begin position="484"/>
        <end position="503"/>
    </location>
</feature>
<sequence>MRVISRPAAGDMIRRLLLAWLLTGAIQYTCLPAPERVLSGFSALTGQSFPLLLVGTAASFALLTLAGLRWRTAHWERAALPLCFGWQLVLGLCASWSVPLLCAGLVVLALLLVYAAYGARTDAESLTAAPVCTGRRAGLVIAAAAAAVFLAAVLALTVFRVLSYAAPTYDFGIFSQMFHSMRTTGLPVTTCERDRVLSHFAVHVSPIYYLFLPFYALFPSPVTLEVLQALLLASAVIPLWRIARRHGLSGVTAGLLCALLLLWPAYAGGTSYDVHENKFLTPLLLWLFDFLDRRCVWGVALFSVLTCMVKEDAPVYVAVIALWVILRALTRTGAERRWGLLTGGAMLVGAVGYFLGVTAWLAADGDGVMSYRYSNFLYDGSDSLFTVIKAVLLSPVRTLRECFEGEKIAFFFLTMGPLLFLPLCTRRYERLVLLIPFLLVNLMSDYTYQHSIFFQYTYGSAACLFYLTAVNLAELPRVWNRPALAATAALLAGVCFCGNILPLSENYVNRYFDYRAVWQETDAVLDRIPGDASVTATTFLVVPLSRRAVLYDLRYCSQEHLLSTDYVVVETTDSGSLKPYAVDGEDGLEGLTALLRAAGYAQLPDTGSRLQLWKRP</sequence>
<feature type="transmembrane region" description="Helical" evidence="1">
    <location>
        <begin position="454"/>
        <end position="472"/>
    </location>
</feature>
<keyword evidence="1" id="KW-1133">Transmembrane helix</keyword>
<keyword evidence="3" id="KW-1185">Reference proteome</keyword>
<accession>A0ABV1G861</accession>
<keyword evidence="1" id="KW-0472">Membrane</keyword>